<keyword evidence="3" id="KW-1003">Cell membrane</keyword>
<evidence type="ECO:0000256" key="10">
    <source>
        <dbReference type="ARBA" id="ARBA00023279"/>
    </source>
</evidence>
<sequence>MNNTESFNFEISNVVDIDGKNKTLLEPIVVRFSKSETFVVYPLEYLQTVAFKPVEKVIYKTDYLIGTGCKDLPTDSTCGYAVNSVTGEAIRDSQGFCCSCSMSDYFGADQNSRGNLGCSLFGSKSSSAHCLSFSELKYDVFDISETRVQYQINATVQSFYNQLPIVDVVKLSNDVTTGKTSQVIIRIVGDLSTSTQIKQYPNKKIVFPRASSDPISSLPIINTSLLLDDDFFDLSGAGCNKIGVGYSAFQNQANRCAAVFQSCLQNQISDYYANDLKLINDGKKGRYIISQLGTSVKVISSAANKNSRSFAVRFDEIQRTILTLTLSADSLQFVVNISPAKIISYNIETFESMSNNGVLKISVQNTGALNADYLLQVHNCSGDIIQMPNQIATIQPKEIYVFSFQIYTTTMLQSYYYCFADLVNEQSTLLQSIRINFNTSKTIIEQGAQSGDNPNNQSDSLNIGYELTCDLVCPNFFNIICYLGQLKICSTRLSLLLLSLIAILVTGFLFFKFPIFRNLIKTCFCCCKKTKKSSKRKKKKDHNSSEDEDENENGIKLKEKKITKKFKYIEGNNNNNINNNINNNSKYNNNDDIRIKNEINSIINDRVSVYFNENNKSFRVRENNNRENNRENNIEKVISNSLVIEFINNNN</sequence>
<evidence type="ECO:0000256" key="8">
    <source>
        <dbReference type="ARBA" id="ARBA00023136"/>
    </source>
</evidence>
<keyword evidence="7" id="KW-0446">Lipid-binding</keyword>
<dbReference type="GeneID" id="10507788"/>
<feature type="transmembrane region" description="Helical" evidence="11">
    <location>
        <begin position="493"/>
        <end position="511"/>
    </location>
</feature>
<keyword evidence="5" id="KW-0732">Signal</keyword>
<evidence type="ECO:0000256" key="1">
    <source>
        <dbReference type="ARBA" id="ARBA00004251"/>
    </source>
</evidence>
<evidence type="ECO:0000256" key="4">
    <source>
        <dbReference type="ARBA" id="ARBA00022692"/>
    </source>
</evidence>
<accession>F0ZW03</accession>
<gene>
    <name evidence="13" type="ORF">DICPUDRAFT_156210</name>
</gene>
<dbReference type="OMA" id="YRYPLFY"/>
<evidence type="ECO:0000256" key="9">
    <source>
        <dbReference type="ARBA" id="ARBA00023157"/>
    </source>
</evidence>
<dbReference type="GO" id="GO:0005886">
    <property type="term" value="C:plasma membrane"/>
    <property type="evidence" value="ECO:0007669"/>
    <property type="project" value="UniProtKB-SubCell"/>
</dbReference>
<dbReference type="GO" id="GO:0007338">
    <property type="term" value="P:single fertilization"/>
    <property type="evidence" value="ECO:0007669"/>
    <property type="project" value="UniProtKB-KW"/>
</dbReference>
<proteinExistence type="inferred from homology"/>
<dbReference type="RefSeq" id="XP_003291595.1">
    <property type="nucleotide sequence ID" value="XM_003291547.1"/>
</dbReference>
<evidence type="ECO:0000256" key="6">
    <source>
        <dbReference type="ARBA" id="ARBA00022989"/>
    </source>
</evidence>
<dbReference type="VEuPathDB" id="AmoebaDB:DICPUDRAFT_156210"/>
<keyword evidence="10" id="KW-0278">Fertilization</keyword>
<evidence type="ECO:0000256" key="5">
    <source>
        <dbReference type="ARBA" id="ARBA00022729"/>
    </source>
</evidence>
<dbReference type="STRING" id="5786.F0ZW03"/>
<evidence type="ECO:0000313" key="14">
    <source>
        <dbReference type="Proteomes" id="UP000001064"/>
    </source>
</evidence>
<evidence type="ECO:0000313" key="13">
    <source>
        <dbReference type="EMBL" id="EGC31861.1"/>
    </source>
</evidence>
<evidence type="ECO:0000256" key="7">
    <source>
        <dbReference type="ARBA" id="ARBA00023121"/>
    </source>
</evidence>
<comment type="similarity">
    <text evidence="2">Belongs to the HAP2/GCS1 family.</text>
</comment>
<evidence type="ECO:0000256" key="3">
    <source>
        <dbReference type="ARBA" id="ARBA00022475"/>
    </source>
</evidence>
<name>F0ZW03_DICPU</name>
<dbReference type="OrthoDB" id="19060at2759"/>
<keyword evidence="9" id="KW-1015">Disulfide bond</keyword>
<dbReference type="PANTHER" id="PTHR31764:SF0">
    <property type="entry name" value="GENERATIVE CELL SPECIFIC-1_HAP2 DOMAIN-CONTAINING PROTEIN"/>
    <property type="match status" value="1"/>
</dbReference>
<keyword evidence="14" id="KW-1185">Reference proteome</keyword>
<keyword evidence="8 11" id="KW-0472">Membrane</keyword>
<dbReference type="GO" id="GO:0008289">
    <property type="term" value="F:lipid binding"/>
    <property type="evidence" value="ECO:0007669"/>
    <property type="project" value="UniProtKB-KW"/>
</dbReference>
<keyword evidence="6 11" id="KW-1133">Transmembrane helix</keyword>
<feature type="domain" description="Generative cell specific-1/HAP2" evidence="12">
    <location>
        <begin position="18"/>
        <end position="483"/>
    </location>
</feature>
<evidence type="ECO:0000256" key="2">
    <source>
        <dbReference type="ARBA" id="ARBA00010929"/>
    </source>
</evidence>
<keyword evidence="4 11" id="KW-0812">Transmembrane</keyword>
<evidence type="ECO:0000256" key="11">
    <source>
        <dbReference type="SAM" id="Phobius"/>
    </source>
</evidence>
<organism evidence="13 14">
    <name type="scientific">Dictyostelium purpureum</name>
    <name type="common">Slime mold</name>
    <dbReference type="NCBI Taxonomy" id="5786"/>
    <lineage>
        <taxon>Eukaryota</taxon>
        <taxon>Amoebozoa</taxon>
        <taxon>Evosea</taxon>
        <taxon>Eumycetozoa</taxon>
        <taxon>Dictyostelia</taxon>
        <taxon>Dictyosteliales</taxon>
        <taxon>Dictyosteliaceae</taxon>
        <taxon>Dictyostelium</taxon>
    </lineage>
</organism>
<dbReference type="Pfam" id="PF10699">
    <property type="entry name" value="HAP2-GCS1"/>
    <property type="match status" value="1"/>
</dbReference>
<dbReference type="EMBL" id="GL871225">
    <property type="protein sequence ID" value="EGC31861.1"/>
    <property type="molecule type" value="Genomic_DNA"/>
</dbReference>
<dbReference type="Proteomes" id="UP000001064">
    <property type="component" value="Unassembled WGS sequence"/>
</dbReference>
<comment type="subcellular location">
    <subcellularLocation>
        <location evidence="1">Cell membrane</location>
        <topology evidence="1">Single-pass type I membrane protein</topology>
    </subcellularLocation>
</comment>
<evidence type="ECO:0000259" key="12">
    <source>
        <dbReference type="Pfam" id="PF10699"/>
    </source>
</evidence>
<dbReference type="InterPro" id="IPR040326">
    <property type="entry name" value="HAP2/GCS1"/>
</dbReference>
<protein>
    <recommendedName>
        <fullName evidence="12">Generative cell specific-1/HAP2 domain-containing protein</fullName>
    </recommendedName>
</protein>
<dbReference type="KEGG" id="dpp:DICPUDRAFT_156210"/>
<reference evidence="14" key="1">
    <citation type="journal article" date="2011" name="Genome Biol.">
        <title>Comparative genomics of the social amoebae Dictyostelium discoideum and Dictyostelium purpureum.</title>
        <authorList>
            <consortium name="US DOE Joint Genome Institute (JGI-PGF)"/>
            <person name="Sucgang R."/>
            <person name="Kuo A."/>
            <person name="Tian X."/>
            <person name="Salerno W."/>
            <person name="Parikh A."/>
            <person name="Feasley C.L."/>
            <person name="Dalin E."/>
            <person name="Tu H."/>
            <person name="Huang E."/>
            <person name="Barry K."/>
            <person name="Lindquist E."/>
            <person name="Shapiro H."/>
            <person name="Bruce D."/>
            <person name="Schmutz J."/>
            <person name="Salamov A."/>
            <person name="Fey P."/>
            <person name="Gaudet P."/>
            <person name="Anjard C."/>
            <person name="Babu M.M."/>
            <person name="Basu S."/>
            <person name="Bushmanova Y."/>
            <person name="van der Wel H."/>
            <person name="Katoh-Kurasawa M."/>
            <person name="Dinh C."/>
            <person name="Coutinho P.M."/>
            <person name="Saito T."/>
            <person name="Elias M."/>
            <person name="Schaap P."/>
            <person name="Kay R.R."/>
            <person name="Henrissat B."/>
            <person name="Eichinger L."/>
            <person name="Rivero F."/>
            <person name="Putnam N.H."/>
            <person name="West C.M."/>
            <person name="Loomis W.F."/>
            <person name="Chisholm R.L."/>
            <person name="Shaulsky G."/>
            <person name="Strassmann J.E."/>
            <person name="Queller D.C."/>
            <person name="Kuspa A."/>
            <person name="Grigoriev I.V."/>
        </authorList>
    </citation>
    <scope>NUCLEOTIDE SEQUENCE [LARGE SCALE GENOMIC DNA]</scope>
    <source>
        <strain evidence="14">QSDP1</strain>
    </source>
</reference>
<dbReference type="InParanoid" id="F0ZW03"/>
<dbReference type="PANTHER" id="PTHR31764">
    <property type="entry name" value="PROTEIN HAPLESS 2"/>
    <property type="match status" value="1"/>
</dbReference>
<dbReference type="InterPro" id="IPR018928">
    <property type="entry name" value="HAP2/GCS1_dom"/>
</dbReference>
<dbReference type="eggNOG" id="ENOG502QREH">
    <property type="taxonomic scope" value="Eukaryota"/>
</dbReference>
<dbReference type="AlphaFoldDB" id="F0ZW03"/>